<proteinExistence type="predicted"/>
<dbReference type="InterPro" id="IPR005467">
    <property type="entry name" value="His_kinase_dom"/>
</dbReference>
<evidence type="ECO:0000256" key="5">
    <source>
        <dbReference type="ARBA" id="ARBA00022553"/>
    </source>
</evidence>
<name>A0A974NJJ6_PERPY</name>
<dbReference type="GO" id="GO:0071555">
    <property type="term" value="P:cell wall organization"/>
    <property type="evidence" value="ECO:0007669"/>
    <property type="project" value="InterPro"/>
</dbReference>
<organism evidence="16 17">
    <name type="scientific">Peribacillus psychrosaccharolyticus</name>
    <name type="common">Bacillus psychrosaccharolyticus</name>
    <dbReference type="NCBI Taxonomy" id="1407"/>
    <lineage>
        <taxon>Bacteria</taxon>
        <taxon>Bacillati</taxon>
        <taxon>Bacillota</taxon>
        <taxon>Bacilli</taxon>
        <taxon>Bacillales</taxon>
        <taxon>Bacillaceae</taxon>
        <taxon>Peribacillus</taxon>
    </lineage>
</organism>
<evidence type="ECO:0000256" key="6">
    <source>
        <dbReference type="ARBA" id="ARBA00022679"/>
    </source>
</evidence>
<dbReference type="PANTHER" id="PTHR34220">
    <property type="entry name" value="SENSOR HISTIDINE KINASE YPDA"/>
    <property type="match status" value="1"/>
</dbReference>
<dbReference type="GO" id="GO:0000155">
    <property type="term" value="F:phosphorelay sensor kinase activity"/>
    <property type="evidence" value="ECO:0007669"/>
    <property type="project" value="InterPro"/>
</dbReference>
<dbReference type="InterPro" id="IPR029016">
    <property type="entry name" value="GAF-like_dom_sf"/>
</dbReference>
<dbReference type="SUPFAM" id="SSF55781">
    <property type="entry name" value="GAF domain-like"/>
    <property type="match status" value="1"/>
</dbReference>
<evidence type="ECO:0000256" key="1">
    <source>
        <dbReference type="ARBA" id="ARBA00000085"/>
    </source>
</evidence>
<comment type="catalytic activity">
    <reaction evidence="1">
        <text>ATP + protein L-histidine = ADP + protein N-phospho-L-histidine.</text>
        <dbReference type="EC" id="2.7.13.3"/>
    </reaction>
</comment>
<evidence type="ECO:0000256" key="9">
    <source>
        <dbReference type="ARBA" id="ARBA00022777"/>
    </source>
</evidence>
<gene>
    <name evidence="16" type="ORF">I6J18_14800</name>
</gene>
<dbReference type="Gene3D" id="3.30.450.40">
    <property type="match status" value="1"/>
</dbReference>
<dbReference type="InterPro" id="IPR003594">
    <property type="entry name" value="HATPase_dom"/>
</dbReference>
<dbReference type="PROSITE" id="PS50109">
    <property type="entry name" value="HIS_KIN"/>
    <property type="match status" value="1"/>
</dbReference>
<feature type="transmembrane region" description="Helical" evidence="14">
    <location>
        <begin position="87"/>
        <end position="111"/>
    </location>
</feature>
<dbReference type="Pfam" id="PF06580">
    <property type="entry name" value="His_kinase"/>
    <property type="match status" value="1"/>
</dbReference>
<feature type="transmembrane region" description="Helical" evidence="14">
    <location>
        <begin position="151"/>
        <end position="173"/>
    </location>
</feature>
<dbReference type="PANTHER" id="PTHR34220:SF7">
    <property type="entry name" value="SENSOR HISTIDINE KINASE YPDA"/>
    <property type="match status" value="1"/>
</dbReference>
<evidence type="ECO:0000256" key="7">
    <source>
        <dbReference type="ARBA" id="ARBA00022692"/>
    </source>
</evidence>
<keyword evidence="12" id="KW-0902">Two-component regulatory system</keyword>
<feature type="transmembrane region" description="Helical" evidence="14">
    <location>
        <begin position="40"/>
        <end position="60"/>
    </location>
</feature>
<dbReference type="InterPro" id="IPR036890">
    <property type="entry name" value="HATPase_C_sf"/>
</dbReference>
<keyword evidence="10" id="KW-0067">ATP-binding</keyword>
<keyword evidence="9 16" id="KW-0418">Kinase</keyword>
<feature type="transmembrane region" description="Helical" evidence="14">
    <location>
        <begin position="179"/>
        <end position="209"/>
    </location>
</feature>
<dbReference type="InterPro" id="IPR003018">
    <property type="entry name" value="GAF"/>
</dbReference>
<sequence length="586" mass="64106">MITLLPLMIERVGIIVILAFLLSQMKSFRKLVNYEQNLPGKFQLIILFGFFGIISNYTGIEISNHSIVHSEWLTAVGSEHALANTRVMGIGIGGLLGGPWVGLGIGLIAGIHRLSLGGFTAAACAISSVAAGIAAGLLGRQRRRKGGEITPIFAVGIGMIMEAFQMVIILLSAKPFEQALALVQVIGLPMIFINGLGSLLFVFILQAIIRDDQRTRVLQTNRAFRITDQTLPFFRKGLNPDSCNAIANIVLNLTNADAIAITDDKQVLAHAGAGSDHHIPLKGLETGLTREALQLGELLIARSKDNIYCMHKDCPLAAAVVLPLKVHQETVGTLKMYFTNPNKLDDVHQELAEGLANLFSTQLELAEAEKQTRLLKDAEIKALQAQVHPHFLFNSINTISVLCRTDSEKARSLLLGLSSFFRSNLQGARQLLIPLEKELEHVQAYLLLEQARFPERYKMTYSLAPGLEKILIPPFTLQPLIENTIHHAFSRLNVQGEITITIYTHKGFLYISVQDNGQGISDERILELGKKIVASEKGTGTAIYNIKQRLDGIYNGRAGLSIQSNSCSPGTTIKITIPMDQKGVSD</sequence>
<evidence type="ECO:0000256" key="10">
    <source>
        <dbReference type="ARBA" id="ARBA00022840"/>
    </source>
</evidence>
<dbReference type="AlphaFoldDB" id="A0A974NJJ6"/>
<dbReference type="Gene3D" id="3.30.565.10">
    <property type="entry name" value="Histidine kinase-like ATPase, C-terminal domain"/>
    <property type="match status" value="1"/>
</dbReference>
<evidence type="ECO:0000256" key="14">
    <source>
        <dbReference type="SAM" id="Phobius"/>
    </source>
</evidence>
<keyword evidence="11 14" id="KW-1133">Transmembrane helix</keyword>
<dbReference type="Pfam" id="PF07694">
    <property type="entry name" value="5TM-5TMR_LYT"/>
    <property type="match status" value="1"/>
</dbReference>
<feature type="transmembrane region" description="Helical" evidence="14">
    <location>
        <begin position="12"/>
        <end position="28"/>
    </location>
</feature>
<evidence type="ECO:0000259" key="15">
    <source>
        <dbReference type="PROSITE" id="PS50109"/>
    </source>
</evidence>
<evidence type="ECO:0000256" key="13">
    <source>
        <dbReference type="ARBA" id="ARBA00023136"/>
    </source>
</evidence>
<dbReference type="Proteomes" id="UP000595254">
    <property type="component" value="Chromosome"/>
</dbReference>
<dbReference type="InterPro" id="IPR050640">
    <property type="entry name" value="Bact_2-comp_sensor_kinase"/>
</dbReference>
<accession>A0A974NJJ6</accession>
<evidence type="ECO:0000313" key="16">
    <source>
        <dbReference type="EMBL" id="QQS98922.1"/>
    </source>
</evidence>
<evidence type="ECO:0000313" key="17">
    <source>
        <dbReference type="Proteomes" id="UP000595254"/>
    </source>
</evidence>
<keyword evidence="7 14" id="KW-0812">Transmembrane</keyword>
<dbReference type="RefSeq" id="WP_040374671.1">
    <property type="nucleotide sequence ID" value="NZ_CP068053.1"/>
</dbReference>
<dbReference type="SMART" id="SM00065">
    <property type="entry name" value="GAF"/>
    <property type="match status" value="1"/>
</dbReference>
<dbReference type="EMBL" id="CP068053">
    <property type="protein sequence ID" value="QQS98922.1"/>
    <property type="molecule type" value="Genomic_DNA"/>
</dbReference>
<dbReference type="Pfam" id="PF02518">
    <property type="entry name" value="HATPase_c"/>
    <property type="match status" value="1"/>
</dbReference>
<dbReference type="Pfam" id="PF13185">
    <property type="entry name" value="GAF_2"/>
    <property type="match status" value="1"/>
</dbReference>
<evidence type="ECO:0000256" key="3">
    <source>
        <dbReference type="ARBA" id="ARBA00012438"/>
    </source>
</evidence>
<reference evidence="16 17" key="1">
    <citation type="submission" date="2021-01" db="EMBL/GenBank/DDBJ databases">
        <title>FDA dAtabase for Regulatory Grade micrObial Sequences (FDA-ARGOS): Supporting development and validation of Infectious Disease Dx tests.</title>
        <authorList>
            <person name="Nelson B."/>
            <person name="Plummer A."/>
            <person name="Tallon L."/>
            <person name="Sadzewicz L."/>
            <person name="Zhao X."/>
            <person name="Boylan J."/>
            <person name="Ott S."/>
            <person name="Bowen H."/>
            <person name="Vavikolanu K."/>
            <person name="Mehta A."/>
            <person name="Aluvathingal J."/>
            <person name="Nadendla S."/>
            <person name="Myers T."/>
            <person name="Yan Y."/>
            <person name="Sichtig H."/>
        </authorList>
    </citation>
    <scope>NUCLEOTIDE SEQUENCE [LARGE SCALE GENOMIC DNA]</scope>
    <source>
        <strain evidence="16 17">FDAARGOS_1161</strain>
    </source>
</reference>
<dbReference type="GO" id="GO:0005524">
    <property type="term" value="F:ATP binding"/>
    <property type="evidence" value="ECO:0007669"/>
    <property type="project" value="UniProtKB-KW"/>
</dbReference>
<protein>
    <recommendedName>
        <fullName evidence="3">histidine kinase</fullName>
        <ecNumber evidence="3">2.7.13.3</ecNumber>
    </recommendedName>
</protein>
<evidence type="ECO:0000256" key="4">
    <source>
        <dbReference type="ARBA" id="ARBA00022475"/>
    </source>
</evidence>
<evidence type="ECO:0000256" key="2">
    <source>
        <dbReference type="ARBA" id="ARBA00004651"/>
    </source>
</evidence>
<feature type="domain" description="Histidine kinase" evidence="15">
    <location>
        <begin position="477"/>
        <end position="581"/>
    </location>
</feature>
<keyword evidence="8" id="KW-0547">Nucleotide-binding</keyword>
<dbReference type="GO" id="GO:0005886">
    <property type="term" value="C:plasma membrane"/>
    <property type="evidence" value="ECO:0007669"/>
    <property type="project" value="UniProtKB-SubCell"/>
</dbReference>
<comment type="subcellular location">
    <subcellularLocation>
        <location evidence="2">Cell membrane</location>
        <topology evidence="2">Multi-pass membrane protein</topology>
    </subcellularLocation>
</comment>
<dbReference type="InterPro" id="IPR010559">
    <property type="entry name" value="Sig_transdc_His_kin_internal"/>
</dbReference>
<keyword evidence="6" id="KW-0808">Transferase</keyword>
<dbReference type="EC" id="2.7.13.3" evidence="3"/>
<dbReference type="KEGG" id="ppsr:I6J18_14800"/>
<feature type="transmembrane region" description="Helical" evidence="14">
    <location>
        <begin position="117"/>
        <end position="139"/>
    </location>
</feature>
<dbReference type="SUPFAM" id="SSF55874">
    <property type="entry name" value="ATPase domain of HSP90 chaperone/DNA topoisomerase II/histidine kinase"/>
    <property type="match status" value="1"/>
</dbReference>
<evidence type="ECO:0000256" key="12">
    <source>
        <dbReference type="ARBA" id="ARBA00023012"/>
    </source>
</evidence>
<dbReference type="InterPro" id="IPR011620">
    <property type="entry name" value="Sig_transdc_His_kinase_LytS_TM"/>
</dbReference>
<evidence type="ECO:0000256" key="8">
    <source>
        <dbReference type="ARBA" id="ARBA00022741"/>
    </source>
</evidence>
<keyword evidence="4" id="KW-1003">Cell membrane</keyword>
<keyword evidence="13 14" id="KW-0472">Membrane</keyword>
<keyword evidence="5" id="KW-0597">Phosphoprotein</keyword>
<evidence type="ECO:0000256" key="11">
    <source>
        <dbReference type="ARBA" id="ARBA00022989"/>
    </source>
</evidence>
<keyword evidence="17" id="KW-1185">Reference proteome</keyword>